<dbReference type="PANTHER" id="PTHR46236">
    <property type="entry name" value="TRAF-LIKE SUPERFAMILY PROTEIN"/>
    <property type="match status" value="1"/>
</dbReference>
<protein>
    <recommendedName>
        <fullName evidence="3">MATH domain-containing protein</fullName>
    </recommendedName>
</protein>
<gene>
    <name evidence="4" type="ORF">FOZ62_008290</name>
</gene>
<organism evidence="4 5">
    <name type="scientific">Perkinsus olseni</name>
    <name type="common">Perkinsus atlanticus</name>
    <dbReference type="NCBI Taxonomy" id="32597"/>
    <lineage>
        <taxon>Eukaryota</taxon>
        <taxon>Sar</taxon>
        <taxon>Alveolata</taxon>
        <taxon>Perkinsozoa</taxon>
        <taxon>Perkinsea</taxon>
        <taxon>Perkinsida</taxon>
        <taxon>Perkinsidae</taxon>
        <taxon>Perkinsus</taxon>
    </lineage>
</organism>
<feature type="domain" description="MATH" evidence="3">
    <location>
        <begin position="250"/>
        <end position="379"/>
    </location>
</feature>
<accession>A0A7J6TVX4</accession>
<dbReference type="InterPro" id="IPR002083">
    <property type="entry name" value="MATH/TRAF_dom"/>
</dbReference>
<evidence type="ECO:0000313" key="4">
    <source>
        <dbReference type="EMBL" id="KAF4748907.1"/>
    </source>
</evidence>
<reference evidence="4 5" key="1">
    <citation type="submission" date="2020-04" db="EMBL/GenBank/DDBJ databases">
        <title>Perkinsus olseni comparative genomics.</title>
        <authorList>
            <person name="Bogema D.R."/>
        </authorList>
    </citation>
    <scope>NUCLEOTIDE SEQUENCE [LARGE SCALE GENOMIC DNA]</scope>
    <source>
        <strain evidence="4">ATCC PRA-205</strain>
    </source>
</reference>
<evidence type="ECO:0000256" key="1">
    <source>
        <dbReference type="ARBA" id="ARBA00023054"/>
    </source>
</evidence>
<name>A0A7J6TVX4_PEROL</name>
<evidence type="ECO:0000313" key="5">
    <source>
        <dbReference type="Proteomes" id="UP000574390"/>
    </source>
</evidence>
<feature type="region of interest" description="Disordered" evidence="2">
    <location>
        <begin position="530"/>
        <end position="569"/>
    </location>
</feature>
<dbReference type="Gene3D" id="2.60.210.10">
    <property type="entry name" value="Apoptosis, Tumor Necrosis Factor Receptor Associated Protein 2, Chain A"/>
    <property type="match status" value="2"/>
</dbReference>
<proteinExistence type="predicted"/>
<dbReference type="PROSITE" id="PS50144">
    <property type="entry name" value="MATH"/>
    <property type="match status" value="2"/>
</dbReference>
<comment type="caution">
    <text evidence="4">The sequence shown here is derived from an EMBL/GenBank/DDBJ whole genome shotgun (WGS) entry which is preliminary data.</text>
</comment>
<feature type="domain" description="MATH" evidence="3">
    <location>
        <begin position="388"/>
        <end position="524"/>
    </location>
</feature>
<dbReference type="Pfam" id="PF22486">
    <property type="entry name" value="MATH_2"/>
    <property type="match status" value="2"/>
</dbReference>
<keyword evidence="1" id="KW-0175">Coiled coil</keyword>
<evidence type="ECO:0000259" key="3">
    <source>
        <dbReference type="PROSITE" id="PS50144"/>
    </source>
</evidence>
<evidence type="ECO:0000256" key="2">
    <source>
        <dbReference type="SAM" id="MobiDB-lite"/>
    </source>
</evidence>
<dbReference type="InterPro" id="IPR050804">
    <property type="entry name" value="MCC"/>
</dbReference>
<dbReference type="Proteomes" id="UP000574390">
    <property type="component" value="Unassembled WGS sequence"/>
</dbReference>
<sequence length="569" mass="63550">MVAVMRWCLKTWKTLSQDPNSTASIDYPTVWDRSDLLVVVRSDQHNYPSVPPCSESISLMSHGICEIFSSEIFTVPMTTALLLMLVPNSLQGIFARKAKWTLPVGGPMLDIRTLLTSPSYRPYEAIGVDYVTVEGIKDGVITPDSLVQGYTRSTSSTSLPSPIVETGDAVPPVPDCVGAAADGYKVFLDYHFRRLKERSNAQFHSNGQWKAFDVGSPVFIQAAKSIVPARILEAYPARDGVVRRYKSYRQCYYSMSTMEFQVALEDTTVYSPVMATDSFNYHMLVYPSGNCGETKYLSAYTHFTEKKGSPADFPLGTSVAFVVELVNHDDANKSIVHGYTRMVYPGFSWGRTQFIKRSELTKENGWLDQEGKLVFRARANVVEEDPHPLKPEWHEVRFDGRQEYDPGDEFKSPPTWKGNYKFQVSHSILLAVFPGGIECEDGQQHLAVYIHLLDARDKRDEVRLRMKLLNHKDGKNAIAWTSIHTFNDMGQSWGCPALIPLTEIMSEALGWLNASGEIVLRAAVLPASVEGPNPREIQSGNGRLATSNGSSRRDVEDAPESPSKRAKLE</sequence>
<dbReference type="InterPro" id="IPR008974">
    <property type="entry name" value="TRAF-like"/>
</dbReference>
<dbReference type="CDD" id="cd00121">
    <property type="entry name" value="MATH"/>
    <property type="match status" value="2"/>
</dbReference>
<dbReference type="EMBL" id="JABANM010004661">
    <property type="protein sequence ID" value="KAF4748907.1"/>
    <property type="molecule type" value="Genomic_DNA"/>
</dbReference>
<feature type="compositionally biased region" description="Basic and acidic residues" evidence="2">
    <location>
        <begin position="551"/>
        <end position="569"/>
    </location>
</feature>
<feature type="compositionally biased region" description="Polar residues" evidence="2">
    <location>
        <begin position="536"/>
        <end position="550"/>
    </location>
</feature>
<dbReference type="PANTHER" id="PTHR46236:SF35">
    <property type="entry name" value="MATH DOMAIN-CONTAINING PROTEIN"/>
    <property type="match status" value="1"/>
</dbReference>
<dbReference type="SUPFAM" id="SSF49599">
    <property type="entry name" value="TRAF domain-like"/>
    <property type="match status" value="2"/>
</dbReference>
<dbReference type="AlphaFoldDB" id="A0A7J6TVX4"/>